<evidence type="ECO:0000256" key="1">
    <source>
        <dbReference type="ARBA" id="ARBA00004496"/>
    </source>
</evidence>
<dbReference type="PROSITE" id="PS50404">
    <property type="entry name" value="GST_NTER"/>
    <property type="match status" value="1"/>
</dbReference>
<dbReference type="PANTHER" id="PTHR43917">
    <property type="match status" value="1"/>
</dbReference>
<dbReference type="GO" id="GO:0006749">
    <property type="term" value="P:glutathione metabolic process"/>
    <property type="evidence" value="ECO:0007669"/>
    <property type="project" value="TreeGrafter"/>
</dbReference>
<dbReference type="EMBL" id="JAENGY010000520">
    <property type="protein sequence ID" value="KAG6961191.1"/>
    <property type="molecule type" value="Genomic_DNA"/>
</dbReference>
<evidence type="ECO:0000313" key="5">
    <source>
        <dbReference type="EMBL" id="KAG6961191.1"/>
    </source>
</evidence>
<dbReference type="InterPro" id="IPR040079">
    <property type="entry name" value="Glutathione_S-Trfase"/>
</dbReference>
<dbReference type="InterPro" id="IPR004045">
    <property type="entry name" value="Glutathione_S-Trfase_N"/>
</dbReference>
<keyword evidence="6" id="KW-1185">Reference proteome</keyword>
<dbReference type="GO" id="GO:0004364">
    <property type="term" value="F:glutathione transferase activity"/>
    <property type="evidence" value="ECO:0007669"/>
    <property type="project" value="TreeGrafter"/>
</dbReference>
<name>A0A8J5J3T0_9STRA</name>
<reference evidence="5" key="1">
    <citation type="submission" date="2021-01" db="EMBL/GenBank/DDBJ databases">
        <title>Phytophthora aleatoria, a newly-described species from Pinus radiata is distinct from Phytophthora cactorum isolates based on comparative genomics.</title>
        <authorList>
            <person name="Mcdougal R."/>
            <person name="Panda P."/>
            <person name="Williams N."/>
            <person name="Studholme D.J."/>
        </authorList>
    </citation>
    <scope>NUCLEOTIDE SEQUENCE</scope>
    <source>
        <strain evidence="5">NZFS 4037</strain>
    </source>
</reference>
<accession>A0A8J5J3T0</accession>
<dbReference type="InterPro" id="IPR010987">
    <property type="entry name" value="Glutathione-S-Trfase_C-like"/>
</dbReference>
<keyword evidence="2" id="KW-0963">Cytoplasm</keyword>
<dbReference type="FunFam" id="1.20.1050.10:FF:000073">
    <property type="entry name" value="Glutathione S-transferase theta-1"/>
    <property type="match status" value="1"/>
</dbReference>
<sequence>MKEELYASPISQPSRAVYWLCKVNNHPIEYKYTDSGKGETRTETFLQLSPIGKIPVLKDGEFVLTESHAIMLYLADKHGWESWCPKDLKIRARIQEYTNWHHLNTRRSSEIFFNQLMVNIGRGTPAMEAMLLKKHKVISDMFRILEFWLRHGNLYLVSNTKPTVVDLSCYNEVVQLEVMGLLTDVQKDFPKVAAWLKRMKDVPYHDEMLAPMGKFFRKFKLSANIQPNRLKIKIKFCDWTKIDVWLLASHFYYYWKQEASIMSAVAKSFKNAFQVLTPVREYGVGKRVTRVIWDKYAEPSFWEVVRIRPSPDLKHGKVFGRFTFRGKTDPQVKRMNGVLKKDWSLYEA</sequence>
<dbReference type="InterPro" id="IPR051369">
    <property type="entry name" value="GST_Theta"/>
</dbReference>
<evidence type="ECO:0008006" key="7">
    <source>
        <dbReference type="Google" id="ProtNLM"/>
    </source>
</evidence>
<feature type="domain" description="GST C-terminal" evidence="4">
    <location>
        <begin position="87"/>
        <end position="221"/>
    </location>
</feature>
<dbReference type="PROSITE" id="PS50405">
    <property type="entry name" value="GST_CTER"/>
    <property type="match status" value="1"/>
</dbReference>
<dbReference type="PANTHER" id="PTHR43917:SF8">
    <property type="entry name" value="GH16740P-RELATED"/>
    <property type="match status" value="1"/>
</dbReference>
<evidence type="ECO:0000259" key="4">
    <source>
        <dbReference type="PROSITE" id="PS50405"/>
    </source>
</evidence>
<proteinExistence type="predicted"/>
<evidence type="ECO:0000313" key="6">
    <source>
        <dbReference type="Proteomes" id="UP000709295"/>
    </source>
</evidence>
<dbReference type="GO" id="GO:0005739">
    <property type="term" value="C:mitochondrion"/>
    <property type="evidence" value="ECO:0007669"/>
    <property type="project" value="InterPro"/>
</dbReference>
<feature type="domain" description="GST N-terminal" evidence="3">
    <location>
        <begin position="1"/>
        <end position="82"/>
    </location>
</feature>
<dbReference type="AlphaFoldDB" id="A0A8J5J3T0"/>
<comment type="subcellular location">
    <subcellularLocation>
        <location evidence="1">Cytoplasm</location>
    </subcellularLocation>
</comment>
<dbReference type="SFLD" id="SFLDG00358">
    <property type="entry name" value="Main_(cytGST)"/>
    <property type="match status" value="1"/>
</dbReference>
<comment type="caution">
    <text evidence="5">The sequence shown here is derived from an EMBL/GenBank/DDBJ whole genome shotgun (WGS) entry which is preliminary data.</text>
</comment>
<dbReference type="Proteomes" id="UP000709295">
    <property type="component" value="Unassembled WGS sequence"/>
</dbReference>
<organism evidence="5 6">
    <name type="scientific">Phytophthora aleatoria</name>
    <dbReference type="NCBI Taxonomy" id="2496075"/>
    <lineage>
        <taxon>Eukaryota</taxon>
        <taxon>Sar</taxon>
        <taxon>Stramenopiles</taxon>
        <taxon>Oomycota</taxon>
        <taxon>Peronosporomycetes</taxon>
        <taxon>Peronosporales</taxon>
        <taxon>Peronosporaceae</taxon>
        <taxon>Phytophthora</taxon>
    </lineage>
</organism>
<evidence type="ECO:0000259" key="3">
    <source>
        <dbReference type="PROSITE" id="PS50404"/>
    </source>
</evidence>
<dbReference type="SFLD" id="SFLDS00019">
    <property type="entry name" value="Glutathione_Transferase_(cytos"/>
    <property type="match status" value="1"/>
</dbReference>
<dbReference type="Pfam" id="PF16053">
    <property type="entry name" value="MRP-S34"/>
    <property type="match status" value="1"/>
</dbReference>
<gene>
    <name evidence="5" type="ORF">JG688_00009229</name>
</gene>
<evidence type="ECO:0000256" key="2">
    <source>
        <dbReference type="ARBA" id="ARBA00022490"/>
    </source>
</evidence>
<dbReference type="Pfam" id="PF13417">
    <property type="entry name" value="GST_N_3"/>
    <property type="match status" value="1"/>
</dbReference>
<dbReference type="GO" id="GO:0003735">
    <property type="term" value="F:structural constituent of ribosome"/>
    <property type="evidence" value="ECO:0007669"/>
    <property type="project" value="InterPro"/>
</dbReference>
<protein>
    <recommendedName>
        <fullName evidence="7">Glutathione S-transferase</fullName>
    </recommendedName>
</protein>
<dbReference type="InterPro" id="IPR032053">
    <property type="entry name" value="Ribosomal_mS34"/>
</dbReference>